<dbReference type="SUPFAM" id="SSF52540">
    <property type="entry name" value="P-loop containing nucleoside triphosphate hydrolases"/>
    <property type="match status" value="1"/>
</dbReference>
<evidence type="ECO:0000256" key="1">
    <source>
        <dbReference type="ARBA" id="ARBA00022563"/>
    </source>
</evidence>
<keyword evidence="2 6" id="KW-0436">Ligase</keyword>
<dbReference type="InterPro" id="IPR000559">
    <property type="entry name" value="Formate_THF_ligase"/>
</dbReference>
<comment type="caution">
    <text evidence="6">The sequence shown here is derived from an EMBL/GenBank/DDBJ whole genome shotgun (WGS) entry which is preliminary data.</text>
</comment>
<keyword evidence="7" id="KW-1185">Reference proteome</keyword>
<name>A0ABY1VQE6_9ACTO</name>
<dbReference type="EMBL" id="UAPQ01000008">
    <property type="protein sequence ID" value="SPT53897.1"/>
    <property type="molecule type" value="Genomic_DNA"/>
</dbReference>
<dbReference type="Proteomes" id="UP000250006">
    <property type="component" value="Unassembled WGS sequence"/>
</dbReference>
<keyword evidence="4" id="KW-0067">ATP-binding</keyword>
<gene>
    <name evidence="6" type="primary">fhs</name>
    <name evidence="6" type="ORF">NCTC11535_01589</name>
</gene>
<evidence type="ECO:0000256" key="2">
    <source>
        <dbReference type="ARBA" id="ARBA00022598"/>
    </source>
</evidence>
<proteinExistence type="predicted"/>
<organism evidence="6 7">
    <name type="scientific">Actinomyces bovis</name>
    <dbReference type="NCBI Taxonomy" id="1658"/>
    <lineage>
        <taxon>Bacteria</taxon>
        <taxon>Bacillati</taxon>
        <taxon>Actinomycetota</taxon>
        <taxon>Actinomycetes</taxon>
        <taxon>Actinomycetales</taxon>
        <taxon>Actinomycetaceae</taxon>
        <taxon>Actinomyces</taxon>
    </lineage>
</organism>
<protein>
    <submittedName>
        <fullName evidence="6">Formate--tetrahydrofolate ligase</fullName>
        <ecNumber evidence="6">6.3.4.3</ecNumber>
    </submittedName>
</protein>
<keyword evidence="1" id="KW-0554">One-carbon metabolism</keyword>
<keyword evidence="5" id="KW-0812">Transmembrane</keyword>
<evidence type="ECO:0000256" key="3">
    <source>
        <dbReference type="ARBA" id="ARBA00022741"/>
    </source>
</evidence>
<dbReference type="Gene3D" id="3.30.1510.10">
    <property type="entry name" value="Domain 2, N(10)-formyltetrahydrofolate synthetase"/>
    <property type="match status" value="1"/>
</dbReference>
<evidence type="ECO:0000256" key="4">
    <source>
        <dbReference type="ARBA" id="ARBA00022840"/>
    </source>
</evidence>
<keyword evidence="3" id="KW-0547">Nucleotide-binding</keyword>
<dbReference type="GO" id="GO:0004329">
    <property type="term" value="F:formate-tetrahydrofolate ligase activity"/>
    <property type="evidence" value="ECO:0007669"/>
    <property type="project" value="UniProtKB-EC"/>
</dbReference>
<dbReference type="EC" id="6.3.4.3" evidence="6"/>
<keyword evidence="5" id="KW-1133">Transmembrane helix</keyword>
<dbReference type="Pfam" id="PF01268">
    <property type="entry name" value="FTHFS"/>
    <property type="match status" value="1"/>
</dbReference>
<evidence type="ECO:0000256" key="5">
    <source>
        <dbReference type="SAM" id="Phobius"/>
    </source>
</evidence>
<evidence type="ECO:0000313" key="6">
    <source>
        <dbReference type="EMBL" id="SPT53897.1"/>
    </source>
</evidence>
<keyword evidence="5" id="KW-0472">Membrane</keyword>
<reference evidence="6 7" key="1">
    <citation type="submission" date="2018-06" db="EMBL/GenBank/DDBJ databases">
        <authorList>
            <consortium name="Pathogen Informatics"/>
            <person name="Doyle S."/>
        </authorList>
    </citation>
    <scope>NUCLEOTIDE SEQUENCE [LARGE SCALE GENOMIC DNA]</scope>
    <source>
        <strain evidence="6 7">NCTC11535</strain>
    </source>
</reference>
<accession>A0ABY1VQE6</accession>
<dbReference type="InterPro" id="IPR027417">
    <property type="entry name" value="P-loop_NTPase"/>
</dbReference>
<evidence type="ECO:0000313" key="7">
    <source>
        <dbReference type="Proteomes" id="UP000250006"/>
    </source>
</evidence>
<sequence>MSDDLSEGLVQRGHRSILAAIIDNHLYHGKALRIEEGTITWPRVLAVNDRALRHIIIGLGNKTDGVTRQASFDITPASEVMVIMLLAQTLTICVVVWAPLWWRVTLRENLSPQKTSTLPVPVMSTSCAATSRPYRDCLVIQLRRAATWTQSPGKSSTCSEGLGSGSSFYPLPRTASLSCF</sequence>
<feature type="transmembrane region" description="Helical" evidence="5">
    <location>
        <begin position="80"/>
        <end position="102"/>
    </location>
</feature>